<dbReference type="InterPro" id="IPR025336">
    <property type="entry name" value="SCO4226-like"/>
</dbReference>
<gene>
    <name evidence="1" type="ORF">JF922_03560</name>
</gene>
<dbReference type="AlphaFoldDB" id="A0A934K7H0"/>
<dbReference type="Proteomes" id="UP000612893">
    <property type="component" value="Unassembled WGS sequence"/>
</dbReference>
<name>A0A934K7H0_9BACT</name>
<protein>
    <submittedName>
        <fullName evidence="1">DUF4242 domain-containing protein</fullName>
    </submittedName>
</protein>
<dbReference type="Gene3D" id="3.30.70.3090">
    <property type="entry name" value="ORF SCO4226, nickel-binding ferredoxin-like monomer"/>
    <property type="match status" value="1"/>
</dbReference>
<proteinExistence type="predicted"/>
<accession>A0A934K7H0</accession>
<reference evidence="1" key="1">
    <citation type="submission" date="2020-10" db="EMBL/GenBank/DDBJ databases">
        <title>Ca. Dormibacterota MAGs.</title>
        <authorList>
            <person name="Montgomery K."/>
        </authorList>
    </citation>
    <scope>NUCLEOTIDE SEQUENCE [LARGE SCALE GENOMIC DNA]</scope>
    <source>
        <strain evidence="1">SC8812_S17_10</strain>
    </source>
</reference>
<organism evidence="1 2">
    <name type="scientific">Candidatus Nephthysia bennettiae</name>
    <dbReference type="NCBI Taxonomy" id="3127016"/>
    <lineage>
        <taxon>Bacteria</taxon>
        <taxon>Bacillati</taxon>
        <taxon>Candidatus Dormiibacterota</taxon>
        <taxon>Candidatus Dormibacteria</taxon>
        <taxon>Candidatus Dormibacterales</taxon>
        <taxon>Candidatus Dormibacteraceae</taxon>
        <taxon>Candidatus Nephthysia</taxon>
    </lineage>
</organism>
<comment type="caution">
    <text evidence="1">The sequence shown here is derived from an EMBL/GenBank/DDBJ whole genome shotgun (WGS) entry which is preliminary data.</text>
</comment>
<dbReference type="EMBL" id="JAEKNR010000040">
    <property type="protein sequence ID" value="MBJ7597150.1"/>
    <property type="molecule type" value="Genomic_DNA"/>
</dbReference>
<dbReference type="Pfam" id="PF14026">
    <property type="entry name" value="SCO4226-like"/>
    <property type="match status" value="1"/>
</dbReference>
<dbReference type="RefSeq" id="WP_338199158.1">
    <property type="nucleotide sequence ID" value="NZ_JAEKNR010000040.1"/>
</dbReference>
<keyword evidence="2" id="KW-1185">Reference proteome</keyword>
<sequence length="84" mass="9503">MPLIIDIHEKLPDGASTSDVAHAHEADLAKQQAYGVKYLKYWIDEKERKVFCLVEAPDAESAMRVHREAHGLVADRIFEVREGS</sequence>
<dbReference type="InterPro" id="IPR042557">
    <property type="entry name" value="SCO4226"/>
</dbReference>
<evidence type="ECO:0000313" key="2">
    <source>
        <dbReference type="Proteomes" id="UP000612893"/>
    </source>
</evidence>
<evidence type="ECO:0000313" key="1">
    <source>
        <dbReference type="EMBL" id="MBJ7597150.1"/>
    </source>
</evidence>